<reference evidence="3 4" key="1">
    <citation type="journal article" date="2016" name="Mol. Biol. Evol.">
        <title>Comparative Genomics of Early-Diverging Mushroom-Forming Fungi Provides Insights into the Origins of Lignocellulose Decay Capabilities.</title>
        <authorList>
            <person name="Nagy L.G."/>
            <person name="Riley R."/>
            <person name="Tritt A."/>
            <person name="Adam C."/>
            <person name="Daum C."/>
            <person name="Floudas D."/>
            <person name="Sun H."/>
            <person name="Yadav J.S."/>
            <person name="Pangilinan J."/>
            <person name="Larsson K.H."/>
            <person name="Matsuura K."/>
            <person name="Barry K."/>
            <person name="Labutti K."/>
            <person name="Kuo R."/>
            <person name="Ohm R.A."/>
            <person name="Bhattacharya S.S."/>
            <person name="Shirouzu T."/>
            <person name="Yoshinaga Y."/>
            <person name="Martin F.M."/>
            <person name="Grigoriev I.V."/>
            <person name="Hibbett D.S."/>
        </authorList>
    </citation>
    <scope>NUCLEOTIDE SEQUENCE [LARGE SCALE GENOMIC DNA]</scope>
    <source>
        <strain evidence="3 4">CBS 109695</strain>
    </source>
</reference>
<dbReference type="OrthoDB" id="3036502at2759"/>
<sequence>MEEKIEKWMYAPDTSPNFNAARKKHTPGTGSWFLDGSAFKRWKENPDILLWLQDDPGCGKTILCASVIKAIIDFCNLKASIGYAYSFSMGQASKLRIRYTTNWFSPSSCSWLIDAMVYRPP</sequence>
<protein>
    <recommendedName>
        <fullName evidence="2">Nephrocystin 3-like N-terminal domain-containing protein</fullName>
    </recommendedName>
</protein>
<dbReference type="Proteomes" id="UP000076532">
    <property type="component" value="Unassembled WGS sequence"/>
</dbReference>
<dbReference type="Pfam" id="PF24883">
    <property type="entry name" value="NPHP3_N"/>
    <property type="match status" value="1"/>
</dbReference>
<proteinExistence type="predicted"/>
<accession>A0A165YC86</accession>
<dbReference type="PANTHER" id="PTHR10039:SF16">
    <property type="entry name" value="GPI INOSITOL-DEACYLASE"/>
    <property type="match status" value="1"/>
</dbReference>
<dbReference type="PANTHER" id="PTHR10039">
    <property type="entry name" value="AMELOGENIN"/>
    <property type="match status" value="1"/>
</dbReference>
<organism evidence="3 4">
    <name type="scientific">Athelia psychrophila</name>
    <dbReference type="NCBI Taxonomy" id="1759441"/>
    <lineage>
        <taxon>Eukaryota</taxon>
        <taxon>Fungi</taxon>
        <taxon>Dikarya</taxon>
        <taxon>Basidiomycota</taxon>
        <taxon>Agaricomycotina</taxon>
        <taxon>Agaricomycetes</taxon>
        <taxon>Agaricomycetidae</taxon>
        <taxon>Atheliales</taxon>
        <taxon>Atheliaceae</taxon>
        <taxon>Athelia</taxon>
    </lineage>
</organism>
<evidence type="ECO:0000313" key="3">
    <source>
        <dbReference type="EMBL" id="KZP09413.1"/>
    </source>
</evidence>
<dbReference type="InterPro" id="IPR056884">
    <property type="entry name" value="NPHP3-like_N"/>
</dbReference>
<keyword evidence="1" id="KW-0677">Repeat</keyword>
<dbReference type="AlphaFoldDB" id="A0A165YC86"/>
<dbReference type="STRING" id="436010.A0A165YC86"/>
<evidence type="ECO:0000313" key="4">
    <source>
        <dbReference type="Proteomes" id="UP000076532"/>
    </source>
</evidence>
<name>A0A165YC86_9AGAM</name>
<evidence type="ECO:0000256" key="1">
    <source>
        <dbReference type="ARBA" id="ARBA00022737"/>
    </source>
</evidence>
<gene>
    <name evidence="3" type="ORF">FIBSPDRAFT_873567</name>
</gene>
<keyword evidence="4" id="KW-1185">Reference proteome</keyword>
<dbReference type="EMBL" id="KV417700">
    <property type="protein sequence ID" value="KZP09413.1"/>
    <property type="molecule type" value="Genomic_DNA"/>
</dbReference>
<feature type="domain" description="Nephrocystin 3-like N-terminal" evidence="2">
    <location>
        <begin position="28"/>
        <end position="91"/>
    </location>
</feature>
<evidence type="ECO:0000259" key="2">
    <source>
        <dbReference type="Pfam" id="PF24883"/>
    </source>
</evidence>